<dbReference type="PIRSF" id="PIRSF005962">
    <property type="entry name" value="Pept_M20D_amidohydro"/>
    <property type="match status" value="1"/>
</dbReference>
<dbReference type="InterPro" id="IPR036264">
    <property type="entry name" value="Bact_exopeptidase_dim_dom"/>
</dbReference>
<keyword evidence="2" id="KW-0479">Metal-binding</keyword>
<keyword evidence="1 4" id="KW-0378">Hydrolase</keyword>
<keyword evidence="2" id="KW-0464">Manganese</keyword>
<dbReference type="Gene3D" id="3.30.70.360">
    <property type="match status" value="1"/>
</dbReference>
<feature type="binding site" evidence="2">
    <location>
        <position position="144"/>
    </location>
    <ligand>
        <name>Mn(2+)</name>
        <dbReference type="ChEBI" id="CHEBI:29035"/>
        <label>2</label>
    </ligand>
</feature>
<dbReference type="InterPro" id="IPR011650">
    <property type="entry name" value="Peptidase_M20_dimer"/>
</dbReference>
<dbReference type="Gene3D" id="3.40.630.10">
    <property type="entry name" value="Zn peptidases"/>
    <property type="match status" value="1"/>
</dbReference>
<dbReference type="GO" id="GO:0046872">
    <property type="term" value="F:metal ion binding"/>
    <property type="evidence" value="ECO:0007669"/>
    <property type="project" value="UniProtKB-KW"/>
</dbReference>
<accession>A0A4S4C4T6</accession>
<evidence type="ECO:0000256" key="1">
    <source>
        <dbReference type="ARBA" id="ARBA00022801"/>
    </source>
</evidence>
<dbReference type="InterPro" id="IPR002933">
    <property type="entry name" value="Peptidase_M20"/>
</dbReference>
<evidence type="ECO:0000256" key="2">
    <source>
        <dbReference type="PIRSR" id="PIRSR005962-1"/>
    </source>
</evidence>
<comment type="cofactor">
    <cofactor evidence="2">
        <name>Mn(2+)</name>
        <dbReference type="ChEBI" id="CHEBI:29035"/>
    </cofactor>
    <text evidence="2">The Mn(2+) ion enhances activity.</text>
</comment>
<feature type="domain" description="Peptidase M20 dimerisation" evidence="3">
    <location>
        <begin position="193"/>
        <end position="284"/>
    </location>
</feature>
<evidence type="ECO:0000259" key="3">
    <source>
        <dbReference type="Pfam" id="PF07687"/>
    </source>
</evidence>
<dbReference type="GO" id="GO:0019877">
    <property type="term" value="P:diaminopimelate biosynthetic process"/>
    <property type="evidence" value="ECO:0007669"/>
    <property type="project" value="UniProtKB-ARBA"/>
</dbReference>
<feature type="binding site" evidence="2">
    <location>
        <position position="368"/>
    </location>
    <ligand>
        <name>Mn(2+)</name>
        <dbReference type="ChEBI" id="CHEBI:29035"/>
        <label>2</label>
    </ligand>
</feature>
<dbReference type="FunFam" id="3.30.70.360:FF:000001">
    <property type="entry name" value="N-acetyldiaminopimelate deacetylase"/>
    <property type="match status" value="1"/>
</dbReference>
<sequence length="398" mass="43018">MAEPLNAYPEEWPDGLAEQLVAWRRHLHRHPELSFRETNTAAFVEATLRSIDGGLEISRPAPTSVVARLIGAKPGRTLALRADIDALPIQEESGLEFASEVSGVMHACGHDGHTAMLLAAVRLLSSRRDRLHGEIRFIFQHAEELPPGGAIELVEAGVMDGVDWVFGEHLASQLPLGQIGVVYGDMAASPDNFTITVKGYGGHAGFPHRAVDTIAVGAQIVANAQHIVSRCTNPLDRLVVSITQFTAGASHNVIPDTAVLKGTVRSFGEQVRQDAREQLLRIVQGIAAAHGAEFEFDYVLGYKPVVNDEALTRILEEAAVELVGRDAVVRTPPGMSGEDFSAYQQKAPGTFVNIGAGNPARGIVFPHHHPKFAFDEDALPIGVQLFVRAAEKLLEWDT</sequence>
<dbReference type="Proteomes" id="UP000310636">
    <property type="component" value="Unassembled WGS sequence"/>
</dbReference>
<dbReference type="SUPFAM" id="SSF55031">
    <property type="entry name" value="Bacterial exopeptidase dimerisation domain"/>
    <property type="match status" value="1"/>
</dbReference>
<comment type="caution">
    <text evidence="4">The sequence shown here is derived from an EMBL/GenBank/DDBJ whole genome shotgun (WGS) entry which is preliminary data.</text>
</comment>
<reference evidence="4 5" key="1">
    <citation type="submission" date="2019-04" db="EMBL/GenBank/DDBJ databases">
        <title>Cohnella sp. nov. isolated from preserved vegetables.</title>
        <authorList>
            <person name="Lin S.-Y."/>
            <person name="Hung M.-H."/>
            <person name="Young C.-C."/>
        </authorList>
    </citation>
    <scope>NUCLEOTIDE SEQUENCE [LARGE SCALE GENOMIC DNA]</scope>
    <source>
        <strain evidence="4 5">CC-MHH1044</strain>
    </source>
</reference>
<dbReference type="AlphaFoldDB" id="A0A4S4C4T6"/>
<name>A0A4S4C4T6_9BACL</name>
<dbReference type="GO" id="GO:0050118">
    <property type="term" value="F:N-acetyldiaminopimelate deacetylase activity"/>
    <property type="evidence" value="ECO:0007669"/>
    <property type="project" value="UniProtKB-ARBA"/>
</dbReference>
<protein>
    <submittedName>
        <fullName evidence="4">Amidohydrolase</fullName>
    </submittedName>
</protein>
<dbReference type="Pfam" id="PF01546">
    <property type="entry name" value="Peptidase_M20"/>
    <property type="match status" value="1"/>
</dbReference>
<gene>
    <name evidence="4" type="ORF">E6C55_07500</name>
</gene>
<dbReference type="NCBIfam" id="TIGR01891">
    <property type="entry name" value="amidohydrolases"/>
    <property type="match status" value="1"/>
</dbReference>
<dbReference type="PANTHER" id="PTHR11014:SF63">
    <property type="entry name" value="METALLOPEPTIDASE, PUTATIVE (AFU_ORTHOLOGUE AFUA_6G09600)-RELATED"/>
    <property type="match status" value="1"/>
</dbReference>
<feature type="binding site" evidence="2">
    <location>
        <position position="169"/>
    </location>
    <ligand>
        <name>Mn(2+)</name>
        <dbReference type="ChEBI" id="CHEBI:29035"/>
        <label>2</label>
    </ligand>
</feature>
<dbReference type="InterPro" id="IPR017439">
    <property type="entry name" value="Amidohydrolase"/>
</dbReference>
<dbReference type="EMBL" id="SSOB01000007">
    <property type="protein sequence ID" value="THF82219.1"/>
    <property type="molecule type" value="Genomic_DNA"/>
</dbReference>
<dbReference type="RefSeq" id="WP_136369157.1">
    <property type="nucleotide sequence ID" value="NZ_SSOB01000007.1"/>
</dbReference>
<feature type="binding site" evidence="2">
    <location>
        <position position="110"/>
    </location>
    <ligand>
        <name>Mn(2+)</name>
        <dbReference type="ChEBI" id="CHEBI:29035"/>
        <label>2</label>
    </ligand>
</feature>
<dbReference type="OrthoDB" id="9776731at2"/>
<dbReference type="PANTHER" id="PTHR11014">
    <property type="entry name" value="PEPTIDASE M20 FAMILY MEMBER"/>
    <property type="match status" value="1"/>
</dbReference>
<evidence type="ECO:0000313" key="4">
    <source>
        <dbReference type="EMBL" id="THF82219.1"/>
    </source>
</evidence>
<feature type="binding site" evidence="2">
    <location>
        <position position="108"/>
    </location>
    <ligand>
        <name>Mn(2+)</name>
        <dbReference type="ChEBI" id="CHEBI:29035"/>
        <label>2</label>
    </ligand>
</feature>
<proteinExistence type="predicted"/>
<dbReference type="SUPFAM" id="SSF53187">
    <property type="entry name" value="Zn-dependent exopeptidases"/>
    <property type="match status" value="1"/>
</dbReference>
<keyword evidence="5" id="KW-1185">Reference proteome</keyword>
<organism evidence="4 5">
    <name type="scientific">Cohnella fermenti</name>
    <dbReference type="NCBI Taxonomy" id="2565925"/>
    <lineage>
        <taxon>Bacteria</taxon>
        <taxon>Bacillati</taxon>
        <taxon>Bacillota</taxon>
        <taxon>Bacilli</taxon>
        <taxon>Bacillales</taxon>
        <taxon>Paenibacillaceae</taxon>
        <taxon>Cohnella</taxon>
    </lineage>
</organism>
<evidence type="ECO:0000313" key="5">
    <source>
        <dbReference type="Proteomes" id="UP000310636"/>
    </source>
</evidence>
<dbReference type="Pfam" id="PF07687">
    <property type="entry name" value="M20_dimer"/>
    <property type="match status" value="1"/>
</dbReference>